<organism evidence="2 3">
    <name type="scientific">Apatococcus fuscideae</name>
    <dbReference type="NCBI Taxonomy" id="2026836"/>
    <lineage>
        <taxon>Eukaryota</taxon>
        <taxon>Viridiplantae</taxon>
        <taxon>Chlorophyta</taxon>
        <taxon>core chlorophytes</taxon>
        <taxon>Trebouxiophyceae</taxon>
        <taxon>Chlorellales</taxon>
        <taxon>Chlorellaceae</taxon>
        <taxon>Apatococcus</taxon>
    </lineage>
</organism>
<keyword evidence="3" id="KW-1185">Reference proteome</keyword>
<reference evidence="2 3" key="1">
    <citation type="journal article" date="2024" name="Nat. Commun.">
        <title>Phylogenomics reveals the evolutionary origins of lichenization in chlorophyte algae.</title>
        <authorList>
            <person name="Puginier C."/>
            <person name="Libourel C."/>
            <person name="Otte J."/>
            <person name="Skaloud P."/>
            <person name="Haon M."/>
            <person name="Grisel S."/>
            <person name="Petersen M."/>
            <person name="Berrin J.G."/>
            <person name="Delaux P.M."/>
            <person name="Dal Grande F."/>
            <person name="Keller J."/>
        </authorList>
    </citation>
    <scope>NUCLEOTIDE SEQUENCE [LARGE SCALE GENOMIC DNA]</scope>
    <source>
        <strain evidence="2 3">SAG 2523</strain>
    </source>
</reference>
<feature type="compositionally biased region" description="Polar residues" evidence="1">
    <location>
        <begin position="199"/>
        <end position="211"/>
    </location>
</feature>
<sequence>MSCQLQLLSGSSGRISGPRLKKPSRRLQNRPAIKAFAKYRWSAGEHSSKPGRRAQRLTSMQDASRIVSSQDRSQRADVERSAPPPDAEPDAFSSPAAAMTGPEGRRRYGKRSPRANHSTIKGAPLFRNLQGGSADAVQQSSSRQRQPDGDWGWDSPAGETRAGPSQRPARDGQAAASSSNASSMGSGRGSAGRPVPTQMDPSTQQPRSSNGRKWWQGFGSQKRSASAFGRETRPGDEAVQEPGSEEDIWESPDDWEPTEAAAAPDITRLEPAELDLLMPVVPSVPQLQITSGGPVTLLQRCAGSVLGTLVFYKVVLLASASLTFPLWSPVLLAAARNWDVKKSCRFVGLWRTAVMDISVNKGRRRINTPGSAMGPAIKLLMGDASGLRSSISLPYIEQYEQIQVGDAAEMLVTSARKDFSTFKALKEVYLPETGIWLSEYPLTDRQTFLDISLSVEDDRQQSAATA</sequence>
<feature type="region of interest" description="Disordered" evidence="1">
    <location>
        <begin position="1"/>
        <end position="256"/>
    </location>
</feature>
<name>A0AAW1TCJ6_9CHLO</name>
<evidence type="ECO:0000313" key="2">
    <source>
        <dbReference type="EMBL" id="KAK9866700.1"/>
    </source>
</evidence>
<feature type="compositionally biased region" description="Low complexity" evidence="1">
    <location>
        <begin position="172"/>
        <end position="185"/>
    </location>
</feature>
<protein>
    <submittedName>
        <fullName evidence="2">Uncharacterized protein</fullName>
    </submittedName>
</protein>
<gene>
    <name evidence="2" type="ORF">WJX84_002541</name>
</gene>
<feature type="compositionally biased region" description="Basic residues" evidence="1">
    <location>
        <begin position="19"/>
        <end position="28"/>
    </location>
</feature>
<dbReference type="EMBL" id="JALJOV010000139">
    <property type="protein sequence ID" value="KAK9866700.1"/>
    <property type="molecule type" value="Genomic_DNA"/>
</dbReference>
<comment type="caution">
    <text evidence="2">The sequence shown here is derived from an EMBL/GenBank/DDBJ whole genome shotgun (WGS) entry which is preliminary data.</text>
</comment>
<feature type="compositionally biased region" description="Acidic residues" evidence="1">
    <location>
        <begin position="243"/>
        <end position="256"/>
    </location>
</feature>
<proteinExistence type="predicted"/>
<dbReference type="Proteomes" id="UP001485043">
    <property type="component" value="Unassembled WGS sequence"/>
</dbReference>
<dbReference type="AlphaFoldDB" id="A0AAW1TCJ6"/>
<feature type="compositionally biased region" description="Low complexity" evidence="1">
    <location>
        <begin position="1"/>
        <end position="13"/>
    </location>
</feature>
<accession>A0AAW1TCJ6</accession>
<evidence type="ECO:0000256" key="1">
    <source>
        <dbReference type="SAM" id="MobiDB-lite"/>
    </source>
</evidence>
<evidence type="ECO:0000313" key="3">
    <source>
        <dbReference type="Proteomes" id="UP001485043"/>
    </source>
</evidence>
<feature type="compositionally biased region" description="Polar residues" evidence="1">
    <location>
        <begin position="56"/>
        <end position="71"/>
    </location>
</feature>